<protein>
    <submittedName>
        <fullName evidence="1">HADHB</fullName>
    </submittedName>
</protein>
<dbReference type="EMBL" id="CP092865">
    <property type="protein sequence ID" value="UYV65306.1"/>
    <property type="molecule type" value="Genomic_DNA"/>
</dbReference>
<accession>A0ABY6K8V9</accession>
<sequence length="79" mass="8388">MSFLTKTCLTASKVSYSKLGGYLALQTAKASTAAPSRQSKRNNGISNVVLVDAVRTPFVHSGTVYNNLMAVDLLSTAYS</sequence>
<evidence type="ECO:0000313" key="2">
    <source>
        <dbReference type="Proteomes" id="UP001235939"/>
    </source>
</evidence>
<proteinExistence type="predicted"/>
<keyword evidence="2" id="KW-1185">Reference proteome</keyword>
<name>A0ABY6K8V9_9ARAC</name>
<organism evidence="1 2">
    <name type="scientific">Cordylochernes scorpioides</name>
    <dbReference type="NCBI Taxonomy" id="51811"/>
    <lineage>
        <taxon>Eukaryota</taxon>
        <taxon>Metazoa</taxon>
        <taxon>Ecdysozoa</taxon>
        <taxon>Arthropoda</taxon>
        <taxon>Chelicerata</taxon>
        <taxon>Arachnida</taxon>
        <taxon>Pseudoscorpiones</taxon>
        <taxon>Cheliferoidea</taxon>
        <taxon>Chernetidae</taxon>
        <taxon>Cordylochernes</taxon>
    </lineage>
</organism>
<evidence type="ECO:0000313" key="1">
    <source>
        <dbReference type="EMBL" id="UYV65306.1"/>
    </source>
</evidence>
<gene>
    <name evidence="1" type="ORF">LAZ67_3003891</name>
</gene>
<dbReference type="Proteomes" id="UP001235939">
    <property type="component" value="Chromosome 03"/>
</dbReference>
<reference evidence="1 2" key="1">
    <citation type="submission" date="2022-01" db="EMBL/GenBank/DDBJ databases">
        <title>A chromosomal length assembly of Cordylochernes scorpioides.</title>
        <authorList>
            <person name="Zeh D."/>
            <person name="Zeh J."/>
        </authorList>
    </citation>
    <scope>NUCLEOTIDE SEQUENCE [LARGE SCALE GENOMIC DNA]</scope>
    <source>
        <strain evidence="1">IN4F17</strain>
        <tissue evidence="1">Whole Body</tissue>
    </source>
</reference>